<accession>A0A5C1K5G7</accession>
<evidence type="ECO:0000313" key="1">
    <source>
        <dbReference type="EMBL" id="QEM41109.1"/>
    </source>
</evidence>
<dbReference type="Proteomes" id="UP000322075">
    <property type="component" value="Segment"/>
</dbReference>
<organism evidence="1 2">
    <name type="scientific">Pseudomonas phage Zuri</name>
    <dbReference type="NCBI Taxonomy" id="2604899"/>
    <lineage>
        <taxon>Viruses</taxon>
        <taxon>Duplodnaviria</taxon>
        <taxon>Heunggongvirae</taxon>
        <taxon>Uroviricota</taxon>
        <taxon>Caudoviricetes</taxon>
        <taxon>Schitoviridae</taxon>
        <taxon>Zurivirus</taxon>
        <taxon>Zurivirus zuri</taxon>
    </lineage>
</organism>
<sequence length="39" mass="4422">MNNYPDEFELPADHDIHELLRITETICDEMETPNGSGSS</sequence>
<name>A0A5C1K5G7_9CAUD</name>
<proteinExistence type="predicted"/>
<reference evidence="1" key="1">
    <citation type="submission" date="2019-04" db="EMBL/GenBank/DDBJ databases">
        <authorList>
            <person name="Assadpour T."/>
            <person name="Ahmed J."/>
            <person name="Anderson S."/>
            <person name="Espinosa K."/>
            <person name="Gadsden T."/>
            <person name="Graham A."/>
            <person name="Hajjar W."/>
            <person name="Howard T."/>
            <person name="Lacafta O."/>
            <person name="Matney K."/>
            <person name="Matsen K."/>
            <person name="Osu J."/>
            <person name="Rupe E."/>
            <person name="Sang H."/>
            <person name="Wadi S."/>
            <person name="McNeal J."/>
            <person name="Temple L."/>
        </authorList>
    </citation>
    <scope>NUCLEOTIDE SEQUENCE [LARGE SCALE GENOMIC DNA]</scope>
</reference>
<protein>
    <submittedName>
        <fullName evidence="1">Uncharacterized protein</fullName>
    </submittedName>
</protein>
<keyword evidence="2" id="KW-1185">Reference proteome</keyword>
<evidence type="ECO:0000313" key="2">
    <source>
        <dbReference type="Proteomes" id="UP000322075"/>
    </source>
</evidence>
<dbReference type="EMBL" id="MK863032">
    <property type="protein sequence ID" value="QEM41109.1"/>
    <property type="molecule type" value="Genomic_DNA"/>
</dbReference>
<gene>
    <name evidence="1" type="ORF">Zuri_12</name>
</gene>